<reference evidence="4" key="1">
    <citation type="journal article" date="2020" name="New Phytol.">
        <title>Comparative genomics reveals dynamic genome evolution in host specialist ectomycorrhizal fungi.</title>
        <authorList>
            <person name="Lofgren L.A."/>
            <person name="Nguyen N.H."/>
            <person name="Vilgalys R."/>
            <person name="Ruytinx J."/>
            <person name="Liao H.L."/>
            <person name="Branco S."/>
            <person name="Kuo A."/>
            <person name="LaButti K."/>
            <person name="Lipzen A."/>
            <person name="Andreopoulos W."/>
            <person name="Pangilinan J."/>
            <person name="Riley R."/>
            <person name="Hundley H."/>
            <person name="Na H."/>
            <person name="Barry K."/>
            <person name="Grigoriev I.V."/>
            <person name="Stajich J.E."/>
            <person name="Kennedy P.G."/>
        </authorList>
    </citation>
    <scope>NUCLEOTIDE SEQUENCE</scope>
    <source>
        <strain evidence="4">MN1</strain>
    </source>
</reference>
<name>A0A9P7ELB8_9AGAM</name>
<dbReference type="Proteomes" id="UP000807769">
    <property type="component" value="Unassembled WGS sequence"/>
</dbReference>
<dbReference type="AlphaFoldDB" id="A0A9P7ELB8"/>
<keyword evidence="2" id="KW-0812">Transmembrane</keyword>
<dbReference type="GO" id="GO:0051087">
    <property type="term" value="F:protein-folding chaperone binding"/>
    <property type="evidence" value="ECO:0007669"/>
    <property type="project" value="TreeGrafter"/>
</dbReference>
<dbReference type="PROSITE" id="PS50076">
    <property type="entry name" value="DNAJ_2"/>
    <property type="match status" value="1"/>
</dbReference>
<keyword evidence="2" id="KW-0472">Membrane</keyword>
<dbReference type="PANTHER" id="PTHR44360">
    <property type="entry name" value="DNAJ HOMOLOG SUBFAMILY B MEMBER 9"/>
    <property type="match status" value="1"/>
</dbReference>
<dbReference type="EMBL" id="JABBWG010000003">
    <property type="protein sequence ID" value="KAG1824360.1"/>
    <property type="molecule type" value="Genomic_DNA"/>
</dbReference>
<organism evidence="4 5">
    <name type="scientific">Suillus subaureus</name>
    <dbReference type="NCBI Taxonomy" id="48587"/>
    <lineage>
        <taxon>Eukaryota</taxon>
        <taxon>Fungi</taxon>
        <taxon>Dikarya</taxon>
        <taxon>Basidiomycota</taxon>
        <taxon>Agaricomycotina</taxon>
        <taxon>Agaricomycetes</taxon>
        <taxon>Agaricomycetidae</taxon>
        <taxon>Boletales</taxon>
        <taxon>Suillineae</taxon>
        <taxon>Suillaceae</taxon>
        <taxon>Suillus</taxon>
    </lineage>
</organism>
<accession>A0A9P7ELB8</accession>
<evidence type="ECO:0000313" key="5">
    <source>
        <dbReference type="Proteomes" id="UP000807769"/>
    </source>
</evidence>
<dbReference type="OrthoDB" id="10250354at2759"/>
<dbReference type="RefSeq" id="XP_041198077.1">
    <property type="nucleotide sequence ID" value="XM_041339264.1"/>
</dbReference>
<protein>
    <recommendedName>
        <fullName evidence="3">J domain-containing protein</fullName>
    </recommendedName>
</protein>
<evidence type="ECO:0000313" key="4">
    <source>
        <dbReference type="EMBL" id="KAG1824360.1"/>
    </source>
</evidence>
<keyword evidence="2" id="KW-1133">Transmembrane helix</keyword>
<dbReference type="GeneID" id="64633280"/>
<proteinExistence type="predicted"/>
<feature type="transmembrane region" description="Helical" evidence="2">
    <location>
        <begin position="67"/>
        <end position="86"/>
    </location>
</feature>
<evidence type="ECO:0000256" key="2">
    <source>
        <dbReference type="SAM" id="Phobius"/>
    </source>
</evidence>
<dbReference type="Pfam" id="PF00226">
    <property type="entry name" value="DnaJ"/>
    <property type="match status" value="1"/>
</dbReference>
<feature type="transmembrane region" description="Helical" evidence="2">
    <location>
        <begin position="204"/>
        <end position="224"/>
    </location>
</feature>
<feature type="domain" description="J" evidence="3">
    <location>
        <begin position="95"/>
        <end position="158"/>
    </location>
</feature>
<dbReference type="InterPro" id="IPR001623">
    <property type="entry name" value="DnaJ_domain"/>
</dbReference>
<evidence type="ECO:0000259" key="3">
    <source>
        <dbReference type="PROSITE" id="PS50076"/>
    </source>
</evidence>
<dbReference type="InterPro" id="IPR036869">
    <property type="entry name" value="J_dom_sf"/>
</dbReference>
<dbReference type="SUPFAM" id="SSF46565">
    <property type="entry name" value="Chaperone J-domain"/>
    <property type="match status" value="1"/>
</dbReference>
<gene>
    <name evidence="4" type="ORF">BJ212DRAFT_1475670</name>
</gene>
<feature type="transmembrane region" description="Helical" evidence="2">
    <location>
        <begin position="261"/>
        <end position="282"/>
    </location>
</feature>
<comment type="caution">
    <text evidence="4">The sequence shown here is derived from an EMBL/GenBank/DDBJ whole genome shotgun (WGS) entry which is preliminary data.</text>
</comment>
<feature type="transmembrane region" description="Helical" evidence="2">
    <location>
        <begin position="178"/>
        <end position="198"/>
    </location>
</feature>
<evidence type="ECO:0000256" key="1">
    <source>
        <dbReference type="ARBA" id="ARBA00023186"/>
    </source>
</evidence>
<dbReference type="GO" id="GO:0036503">
    <property type="term" value="P:ERAD pathway"/>
    <property type="evidence" value="ECO:0007669"/>
    <property type="project" value="TreeGrafter"/>
</dbReference>
<keyword evidence="5" id="KW-1185">Reference proteome</keyword>
<feature type="transmembrane region" description="Helical" evidence="2">
    <location>
        <begin position="317"/>
        <end position="343"/>
    </location>
</feature>
<dbReference type="GO" id="GO:0005783">
    <property type="term" value="C:endoplasmic reticulum"/>
    <property type="evidence" value="ECO:0007669"/>
    <property type="project" value="TreeGrafter"/>
</dbReference>
<dbReference type="CDD" id="cd06257">
    <property type="entry name" value="DnaJ"/>
    <property type="match status" value="1"/>
</dbReference>
<sequence>MSILAVLTDETTASLDHQFMSAALLRIVGWSYLPDFATKQALRVIHQASSSIFHRPPPDPRTPAYALHYRLTFAAVVLCYLIYNFLDASGSITNNFYELLGVYPNSSDATLKTAFRGFARKYHPDRVGPSGEALFIEVRDAFEALKDPVIRFAYDRFGPDVLKWKECTTMREYLRRGLLSSSLYHVMTGAGLILFSVIGKPSPIAAWRYLLFLSLFASELYLLLAPSPSTLPPSPFVDAATSHTTILHIVFPKRIIHQHVLLLHQVFFFLSVALSRVAPVLFPSLMRGDPITDQQIVRAMAERLGALAKTTERECKWIITFLGISIKFWYAPIFLLTLVSIMLDTELLAIHETPMVTSELSTLPRSREMLKSDIMHTLTMEMEDVVVENKLKSEVGPVKTAWDFAVDKKMRKRVQGRQLQETADKLSSQPPKTGQVKMYNRARSLSF</sequence>
<keyword evidence="1" id="KW-0143">Chaperone</keyword>
<dbReference type="InterPro" id="IPR051948">
    <property type="entry name" value="Hsp70_co-chaperone_J-domain"/>
</dbReference>
<dbReference type="Gene3D" id="1.10.287.110">
    <property type="entry name" value="DnaJ domain"/>
    <property type="match status" value="1"/>
</dbReference>
<dbReference type="SMART" id="SM00271">
    <property type="entry name" value="DnaJ"/>
    <property type="match status" value="1"/>
</dbReference>
<dbReference type="GO" id="GO:0051787">
    <property type="term" value="F:misfolded protein binding"/>
    <property type="evidence" value="ECO:0007669"/>
    <property type="project" value="TreeGrafter"/>
</dbReference>
<dbReference type="PANTHER" id="PTHR44360:SF1">
    <property type="entry name" value="DNAJ HOMOLOG SUBFAMILY B MEMBER 9"/>
    <property type="match status" value="1"/>
</dbReference>